<keyword evidence="2" id="KW-1133">Transmembrane helix</keyword>
<evidence type="ECO:0000256" key="2">
    <source>
        <dbReference type="SAM" id="Phobius"/>
    </source>
</evidence>
<dbReference type="AlphaFoldDB" id="A0AAV5N102"/>
<feature type="compositionally biased region" description="Basic and acidic residues" evidence="1">
    <location>
        <begin position="559"/>
        <end position="568"/>
    </location>
</feature>
<protein>
    <recommendedName>
        <fullName evidence="5">AsmA family protein</fullName>
    </recommendedName>
</protein>
<sequence length="591" mass="64695">MPIISYRGLNPAMALIRKAFYTLLIVIVLGVAALYFIAQTGYAAGWISQWISNNSPYRLAFSNLDYSLSSPFRLTLNQAEFGVKEREPLVKAQKLTVDLGDGFWQTPLSFASLEVDGGALTLSADKTGAPDVRSQRLQLRNVSVDVKTSEIALKGEGVNGGFLPWRLTSDLIPTDNAHFEFSASKLWLNELETANVLIQGDVRDNQLLLTNVGADLAGGLLTGSAKRAPDGRWTIDYFRLSDVKYQSHQALPALLTQIDNYVDGVSLTLNRADLINTNIQGDGWALSDFSLSLKDLRREGGLWQADAGSALFNAYDVVLGDQHLVNPVLNLELEGDTLKIKQFSSRWQDGLVRATGAWSRKDHTLRLDDVALTSLLYTLPQSWKSALLEPMPDWLRELYVNKLAVNRSIIIDINPDFPFQFTSLDSSGSDLHLVKDRQFGLWKGNLTVNASAATLNKTDLRHPSTVVNADANAITFSDTSAFTATGLLEGQATIGQSSDRPLDLSLSGRGVSVNILQNWGWEPVPLKGNGSLKLTLKGSLKGAEAKPDLKSSLSIQGDDGQRYPDEQKAVPAQETPTQQPQEESPAPQPLF</sequence>
<keyword evidence="2" id="KW-0812">Transmembrane</keyword>
<name>A0AAV5N102_9GAMM</name>
<feature type="transmembrane region" description="Helical" evidence="2">
    <location>
        <begin position="20"/>
        <end position="38"/>
    </location>
</feature>
<dbReference type="EMBL" id="BRLH01000003">
    <property type="protein sequence ID" value="GKX55800.1"/>
    <property type="molecule type" value="Genomic_DNA"/>
</dbReference>
<evidence type="ECO:0000313" key="3">
    <source>
        <dbReference type="EMBL" id="GKX55800.1"/>
    </source>
</evidence>
<gene>
    <name evidence="3" type="ORF">SOASR030_19120</name>
</gene>
<feature type="region of interest" description="Disordered" evidence="1">
    <location>
        <begin position="542"/>
        <end position="591"/>
    </location>
</feature>
<keyword evidence="4" id="KW-1185">Reference proteome</keyword>
<dbReference type="Proteomes" id="UP001058124">
    <property type="component" value="Unassembled WGS sequence"/>
</dbReference>
<accession>A0AAV5N102</accession>
<evidence type="ECO:0000256" key="1">
    <source>
        <dbReference type="SAM" id="MobiDB-lite"/>
    </source>
</evidence>
<feature type="compositionally biased region" description="Low complexity" evidence="1">
    <location>
        <begin position="571"/>
        <end position="585"/>
    </location>
</feature>
<evidence type="ECO:0000313" key="4">
    <source>
        <dbReference type="Proteomes" id="UP001058124"/>
    </source>
</evidence>
<evidence type="ECO:0008006" key="5">
    <source>
        <dbReference type="Google" id="ProtNLM"/>
    </source>
</evidence>
<comment type="caution">
    <text evidence="3">The sequence shown here is derived from an EMBL/GenBank/DDBJ whole genome shotgun (WGS) entry which is preliminary data.</text>
</comment>
<proteinExistence type="predicted"/>
<keyword evidence="2" id="KW-0472">Membrane</keyword>
<organism evidence="3 4">
    <name type="scientific">Leminorella grimontii</name>
    <dbReference type="NCBI Taxonomy" id="82981"/>
    <lineage>
        <taxon>Bacteria</taxon>
        <taxon>Pseudomonadati</taxon>
        <taxon>Pseudomonadota</taxon>
        <taxon>Gammaproteobacteria</taxon>
        <taxon>Enterobacterales</taxon>
        <taxon>Budviciaceae</taxon>
        <taxon>Leminorella</taxon>
    </lineage>
</organism>
<reference evidence="3" key="1">
    <citation type="submission" date="2022-06" db="EMBL/GenBank/DDBJ databases">
        <title>Draft genome sequences of Leminorella grimontii str. JCM5902.</title>
        <authorList>
            <person name="Wakabayashi Y."/>
            <person name="Kojima K."/>
        </authorList>
    </citation>
    <scope>NUCLEOTIDE SEQUENCE</scope>
    <source>
        <strain evidence="3">JCM 5902</strain>
    </source>
</reference>